<keyword evidence="4" id="KW-0479">Metal-binding</keyword>
<feature type="domain" description="Gcp-like" evidence="7">
    <location>
        <begin position="59"/>
        <end position="386"/>
    </location>
</feature>
<accession>A0ABZ2AVI0</accession>
<evidence type="ECO:0000259" key="7">
    <source>
        <dbReference type="Pfam" id="PF00814"/>
    </source>
</evidence>
<evidence type="ECO:0000256" key="6">
    <source>
        <dbReference type="ARBA" id="ARBA00048117"/>
    </source>
</evidence>
<dbReference type="EC" id="2.3.1.234" evidence="1"/>
<gene>
    <name evidence="8" type="ORF">IAS62_003737</name>
</gene>
<evidence type="ECO:0000256" key="1">
    <source>
        <dbReference type="ARBA" id="ARBA00012156"/>
    </source>
</evidence>
<protein>
    <recommendedName>
        <fullName evidence="1">N(6)-L-threonylcarbamoyladenine synthase</fullName>
        <ecNumber evidence="1">2.3.1.234</ecNumber>
    </recommendedName>
</protein>
<reference evidence="8 9" key="1">
    <citation type="submission" date="2024-01" db="EMBL/GenBank/DDBJ databases">
        <title>Comparative genomics of Cryptococcus and Kwoniella reveals pathogenesis evolution and contrasting modes of karyotype evolution via chromosome fusion or intercentromeric recombination.</title>
        <authorList>
            <person name="Coelho M.A."/>
            <person name="David-Palma M."/>
            <person name="Shea T."/>
            <person name="Bowers K."/>
            <person name="McGinley-Smith S."/>
            <person name="Mohammad A.W."/>
            <person name="Gnirke A."/>
            <person name="Yurkov A.M."/>
            <person name="Nowrousian M."/>
            <person name="Sun S."/>
            <person name="Cuomo C.A."/>
            <person name="Heitman J."/>
        </authorList>
    </citation>
    <scope>NUCLEOTIDE SEQUENCE [LARGE SCALE GENOMIC DNA]</scope>
    <source>
        <strain evidence="8 9">7685027</strain>
    </source>
</reference>
<dbReference type="InterPro" id="IPR000905">
    <property type="entry name" value="Gcp-like_dom"/>
</dbReference>
<keyword evidence="3" id="KW-0819">tRNA processing</keyword>
<dbReference type="Gene3D" id="3.30.420.40">
    <property type="match status" value="3"/>
</dbReference>
<dbReference type="PRINTS" id="PR00789">
    <property type="entry name" value="OSIALOPTASE"/>
</dbReference>
<dbReference type="PANTHER" id="PTHR11735:SF6">
    <property type="entry name" value="TRNA N6-ADENOSINE THREONYLCARBAMOYLTRANSFERASE, MITOCHONDRIAL"/>
    <property type="match status" value="1"/>
</dbReference>
<dbReference type="InterPro" id="IPR043129">
    <property type="entry name" value="ATPase_NBD"/>
</dbReference>
<dbReference type="NCBIfam" id="TIGR00329">
    <property type="entry name" value="gcp_kae1"/>
    <property type="match status" value="1"/>
</dbReference>
<evidence type="ECO:0000256" key="5">
    <source>
        <dbReference type="ARBA" id="ARBA00023315"/>
    </source>
</evidence>
<name>A0ABZ2AVI0_9TREE</name>
<dbReference type="InterPro" id="IPR017861">
    <property type="entry name" value="KAE1/TsaD"/>
</dbReference>
<organism evidence="8 9">
    <name type="scientific">Cryptococcus decagattii</name>
    <dbReference type="NCBI Taxonomy" id="1859122"/>
    <lineage>
        <taxon>Eukaryota</taxon>
        <taxon>Fungi</taxon>
        <taxon>Dikarya</taxon>
        <taxon>Basidiomycota</taxon>
        <taxon>Agaricomycotina</taxon>
        <taxon>Tremellomycetes</taxon>
        <taxon>Tremellales</taxon>
        <taxon>Cryptococcaceae</taxon>
        <taxon>Cryptococcus</taxon>
        <taxon>Cryptococcus gattii species complex</taxon>
    </lineage>
</organism>
<dbReference type="EMBL" id="CP143811">
    <property type="protein sequence ID" value="WVO22407.1"/>
    <property type="molecule type" value="Genomic_DNA"/>
</dbReference>
<evidence type="ECO:0000313" key="8">
    <source>
        <dbReference type="EMBL" id="WVO22407.1"/>
    </source>
</evidence>
<evidence type="ECO:0000256" key="2">
    <source>
        <dbReference type="ARBA" id="ARBA00022679"/>
    </source>
</evidence>
<dbReference type="GeneID" id="89990509"/>
<keyword evidence="9" id="KW-1185">Reference proteome</keyword>
<sequence length="436" mass="46971">MRSAVSSVKPISARIPLVYPKPLVVLAFESSADDSSASIVSCPSPGSPLDPSIGTNHRLLSLSTLSQHSLNSIYGGIHPLEAQVAHSTNIPRALTLCLQDAKQTHGLTWDDIDAVAYTRGPGMRGCLSVGEGAARGLAAGLGKKLVGVHHMQAHALTPLLTSGSSSPKFPFLILLLSGGHTQLVLAEGLFKFKILLDTLDSKIGDVFEKSARLLSLPSSALKAPGAILEHYAFLPPLAPYDTHPLPRNLLPIPLTTGKTKSILAWSFAGMFASFQTAIEHAKTKHCHRELTEPDRRAFARLVQSAITTHLLTKLAQRIALLPSDLREQLGGIVISGGVASNAYIRSQLHEFVKHENGPFPVPSSPETRKIFYPPLHLCTDNAAMIAHTALIRLQTGLKSDPDNLKLRAKWSLEDMYDDVPDEAYSFKGAREIGMGL</sequence>
<keyword evidence="5" id="KW-0012">Acyltransferase</keyword>
<dbReference type="RefSeq" id="XP_064721646.1">
    <property type="nucleotide sequence ID" value="XM_064865574.1"/>
</dbReference>
<dbReference type="Pfam" id="PF00814">
    <property type="entry name" value="TsaD"/>
    <property type="match status" value="1"/>
</dbReference>
<dbReference type="Proteomes" id="UP001432216">
    <property type="component" value="Chromosome 6"/>
</dbReference>
<proteinExistence type="predicted"/>
<evidence type="ECO:0000313" key="9">
    <source>
        <dbReference type="Proteomes" id="UP001432216"/>
    </source>
</evidence>
<dbReference type="SUPFAM" id="SSF53067">
    <property type="entry name" value="Actin-like ATPase domain"/>
    <property type="match status" value="2"/>
</dbReference>
<keyword evidence="2" id="KW-0808">Transferase</keyword>
<evidence type="ECO:0000256" key="4">
    <source>
        <dbReference type="ARBA" id="ARBA00022723"/>
    </source>
</evidence>
<comment type="catalytic activity">
    <reaction evidence="6">
        <text>L-threonylcarbamoyladenylate + adenosine(37) in tRNA = N(6)-L-threonylcarbamoyladenosine(37) in tRNA + AMP + H(+)</text>
        <dbReference type="Rhea" id="RHEA:37059"/>
        <dbReference type="Rhea" id="RHEA-COMP:10162"/>
        <dbReference type="Rhea" id="RHEA-COMP:10163"/>
        <dbReference type="ChEBI" id="CHEBI:15378"/>
        <dbReference type="ChEBI" id="CHEBI:73682"/>
        <dbReference type="ChEBI" id="CHEBI:74411"/>
        <dbReference type="ChEBI" id="CHEBI:74418"/>
        <dbReference type="ChEBI" id="CHEBI:456215"/>
        <dbReference type="EC" id="2.3.1.234"/>
    </reaction>
</comment>
<dbReference type="PANTHER" id="PTHR11735">
    <property type="entry name" value="TRNA N6-ADENOSINE THREONYLCARBAMOYLTRANSFERASE"/>
    <property type="match status" value="1"/>
</dbReference>
<evidence type="ECO:0000256" key="3">
    <source>
        <dbReference type="ARBA" id="ARBA00022694"/>
    </source>
</evidence>